<name>A0A2S8F6E2_9BACT</name>
<evidence type="ECO:0000313" key="1">
    <source>
        <dbReference type="EMBL" id="PQO27713.1"/>
    </source>
</evidence>
<protein>
    <submittedName>
        <fullName evidence="1">Uncharacterized protein</fullName>
    </submittedName>
</protein>
<proteinExistence type="predicted"/>
<evidence type="ECO:0000313" key="2">
    <source>
        <dbReference type="Proteomes" id="UP000239388"/>
    </source>
</evidence>
<comment type="caution">
    <text evidence="1">The sequence shown here is derived from an EMBL/GenBank/DDBJ whole genome shotgun (WGS) entry which is preliminary data.</text>
</comment>
<reference evidence="1 2" key="1">
    <citation type="submission" date="2018-02" db="EMBL/GenBank/DDBJ databases">
        <title>Comparative genomes isolates from brazilian mangrove.</title>
        <authorList>
            <person name="Araujo J.E."/>
            <person name="Taketani R.G."/>
            <person name="Silva M.C.P."/>
            <person name="Loureco M.V."/>
            <person name="Andreote F.D."/>
        </authorList>
    </citation>
    <scope>NUCLEOTIDE SEQUENCE [LARGE SCALE GENOMIC DNA]</scope>
    <source>
        <strain evidence="1 2">NAP PRIS-MGV</strain>
    </source>
</reference>
<sequence>MILFLFVICLIGSHLRTSWLLYDANQTLRRYRTEFGHLSIEDPSKVYVLAVDPHQELTWQWRVYIPPGEKYELCSICRDIPGIKYQPDDLKFPKQRSSHYPIEDGELLITISIQRDGQDRWRFHRVIQNAQGERSDMSWGVRDEDMAPIISDKFVKGMRGHFAGTSQLAFDVGNNVLLLKFQARPSMTTVTEDETAGLMFWLSPVDR</sequence>
<organism evidence="1 2">
    <name type="scientific">Blastopirellula marina</name>
    <dbReference type="NCBI Taxonomy" id="124"/>
    <lineage>
        <taxon>Bacteria</taxon>
        <taxon>Pseudomonadati</taxon>
        <taxon>Planctomycetota</taxon>
        <taxon>Planctomycetia</taxon>
        <taxon>Pirellulales</taxon>
        <taxon>Pirellulaceae</taxon>
        <taxon>Blastopirellula</taxon>
    </lineage>
</organism>
<dbReference type="EMBL" id="PUIB01000027">
    <property type="protein sequence ID" value="PQO27713.1"/>
    <property type="molecule type" value="Genomic_DNA"/>
</dbReference>
<dbReference type="Proteomes" id="UP000239388">
    <property type="component" value="Unassembled WGS sequence"/>
</dbReference>
<dbReference type="AlphaFoldDB" id="A0A2S8F6E2"/>
<accession>A0A2S8F6E2</accession>
<gene>
    <name evidence="1" type="ORF">C5Y98_26810</name>
</gene>
<dbReference type="RefSeq" id="WP_105359194.1">
    <property type="nucleotide sequence ID" value="NZ_PUIB01000027.1"/>
</dbReference>
<dbReference type="OrthoDB" id="290549at2"/>